<accession>A0A1B7HS74</accession>
<evidence type="ECO:0000256" key="2">
    <source>
        <dbReference type="PROSITE-ProRule" id="PRU00335"/>
    </source>
</evidence>
<dbReference type="RefSeq" id="WP_064517251.1">
    <property type="nucleotide sequence ID" value="NZ_LXEP01000031.1"/>
</dbReference>
<dbReference type="Gene3D" id="1.10.10.60">
    <property type="entry name" value="Homeodomain-like"/>
    <property type="match status" value="1"/>
</dbReference>
<dbReference type="SUPFAM" id="SSF48498">
    <property type="entry name" value="Tetracyclin repressor-like, C-terminal domain"/>
    <property type="match status" value="1"/>
</dbReference>
<evidence type="ECO:0000313" key="4">
    <source>
        <dbReference type="EMBL" id="OAT18511.1"/>
    </source>
</evidence>
<dbReference type="InterPro" id="IPR036271">
    <property type="entry name" value="Tet_transcr_reg_TetR-rel_C_sf"/>
</dbReference>
<dbReference type="Gene3D" id="1.10.357.10">
    <property type="entry name" value="Tetracycline Repressor, domain 2"/>
    <property type="match status" value="1"/>
</dbReference>
<comment type="caution">
    <text evidence="4">The sequence shown here is derived from an EMBL/GenBank/DDBJ whole genome shotgun (WGS) entry which is preliminary data.</text>
</comment>
<dbReference type="PATRIC" id="fig|1354253.4.peg.3492"/>
<dbReference type="AlphaFoldDB" id="A0A1B7HS74"/>
<proteinExistence type="predicted"/>
<dbReference type="PROSITE" id="PS50977">
    <property type="entry name" value="HTH_TETR_2"/>
    <property type="match status" value="1"/>
</dbReference>
<dbReference type="Proteomes" id="UP000078504">
    <property type="component" value="Unassembled WGS sequence"/>
</dbReference>
<keyword evidence="1 2" id="KW-0238">DNA-binding</keyword>
<evidence type="ECO:0000256" key="1">
    <source>
        <dbReference type="ARBA" id="ARBA00023125"/>
    </source>
</evidence>
<dbReference type="GO" id="GO:0000976">
    <property type="term" value="F:transcription cis-regulatory region binding"/>
    <property type="evidence" value="ECO:0007669"/>
    <property type="project" value="TreeGrafter"/>
</dbReference>
<dbReference type="Pfam" id="PF00440">
    <property type="entry name" value="TetR_N"/>
    <property type="match status" value="1"/>
</dbReference>
<dbReference type="InterPro" id="IPR001647">
    <property type="entry name" value="HTH_TetR"/>
</dbReference>
<dbReference type="GO" id="GO:0003700">
    <property type="term" value="F:DNA-binding transcription factor activity"/>
    <property type="evidence" value="ECO:0007669"/>
    <property type="project" value="TreeGrafter"/>
</dbReference>
<dbReference type="InterPro" id="IPR009057">
    <property type="entry name" value="Homeodomain-like_sf"/>
</dbReference>
<dbReference type="InterPro" id="IPR023772">
    <property type="entry name" value="DNA-bd_HTH_TetR-type_CS"/>
</dbReference>
<organism evidence="4 5">
    <name type="scientific">Buttiauxella gaviniae ATCC 51604</name>
    <dbReference type="NCBI Taxonomy" id="1354253"/>
    <lineage>
        <taxon>Bacteria</taxon>
        <taxon>Pseudomonadati</taxon>
        <taxon>Pseudomonadota</taxon>
        <taxon>Gammaproteobacteria</taxon>
        <taxon>Enterobacterales</taxon>
        <taxon>Enterobacteriaceae</taxon>
        <taxon>Buttiauxella</taxon>
    </lineage>
</organism>
<evidence type="ECO:0000313" key="5">
    <source>
        <dbReference type="Proteomes" id="UP000078504"/>
    </source>
</evidence>
<dbReference type="PROSITE" id="PS01081">
    <property type="entry name" value="HTH_TETR_1"/>
    <property type="match status" value="1"/>
</dbReference>
<dbReference type="Pfam" id="PF09209">
    <property type="entry name" value="CecR_C"/>
    <property type="match status" value="1"/>
</dbReference>
<dbReference type="InterPro" id="IPR015292">
    <property type="entry name" value="Tscrpt_reg_YbiH_C"/>
</dbReference>
<protein>
    <submittedName>
        <fullName evidence="4">TetR family transcriptional regulator</fullName>
    </submittedName>
</protein>
<evidence type="ECO:0000259" key="3">
    <source>
        <dbReference type="PROSITE" id="PS50977"/>
    </source>
</evidence>
<dbReference type="InterPro" id="IPR050109">
    <property type="entry name" value="HTH-type_TetR-like_transc_reg"/>
</dbReference>
<dbReference type="PANTHER" id="PTHR30055">
    <property type="entry name" value="HTH-TYPE TRANSCRIPTIONAL REGULATOR RUTR"/>
    <property type="match status" value="1"/>
</dbReference>
<name>A0A1B7HS74_9ENTR</name>
<dbReference type="NCBIfam" id="NF008587">
    <property type="entry name" value="PRK11552.1"/>
    <property type="match status" value="1"/>
</dbReference>
<sequence length="231" mass="25764">MNATPTPATSRGEHAKNTLIASAIAQFGEYGLHATTRDIAALAGQNIAAITYYFGSKEELYMASAQWIADFITQNFKPHVERAEAILNQPQPDKSQIRELIHTACEHMIVLLTADETLNLSKFISREQLSPTPAYQLIHDQVIAPMHTHLTCLVGRYTGRHPDDTETILHTHALLGQILAFRLGRETILLRAGWPTFDKENVKQISDVVRSHIDFILQGLSTERGNASNEK</sequence>
<reference evidence="4 5" key="1">
    <citation type="submission" date="2016-04" db="EMBL/GenBank/DDBJ databases">
        <title>ATOL: Assembling a taxonomically balanced genome-scale reconstruction of the evolutionary history of the Enterobacteriaceae.</title>
        <authorList>
            <person name="Plunkett G.III."/>
            <person name="Neeno-Eckwall E.C."/>
            <person name="Glasner J.D."/>
            <person name="Perna N.T."/>
        </authorList>
    </citation>
    <scope>NUCLEOTIDE SEQUENCE [LARGE SCALE GENOMIC DNA]</scope>
    <source>
        <strain evidence="4 5">ATCC 51604</strain>
    </source>
</reference>
<dbReference type="EMBL" id="LXEP01000031">
    <property type="protein sequence ID" value="OAT18511.1"/>
    <property type="molecule type" value="Genomic_DNA"/>
</dbReference>
<dbReference type="SUPFAM" id="SSF46689">
    <property type="entry name" value="Homeodomain-like"/>
    <property type="match status" value="1"/>
</dbReference>
<dbReference type="PANTHER" id="PTHR30055:SF146">
    <property type="entry name" value="HTH-TYPE TRANSCRIPTIONAL DUAL REGULATOR CECR"/>
    <property type="match status" value="1"/>
</dbReference>
<feature type="DNA-binding region" description="H-T-H motif" evidence="2">
    <location>
        <begin position="35"/>
        <end position="54"/>
    </location>
</feature>
<feature type="domain" description="HTH tetR-type" evidence="3">
    <location>
        <begin position="13"/>
        <end position="72"/>
    </location>
</feature>
<gene>
    <name evidence="4" type="ORF">M977_03433</name>
</gene>